<organism evidence="1">
    <name type="scientific">Picea glauca</name>
    <name type="common">White spruce</name>
    <name type="synonym">Pinus glauca</name>
    <dbReference type="NCBI Taxonomy" id="3330"/>
    <lineage>
        <taxon>Eukaryota</taxon>
        <taxon>Viridiplantae</taxon>
        <taxon>Streptophyta</taxon>
        <taxon>Embryophyta</taxon>
        <taxon>Tracheophyta</taxon>
        <taxon>Spermatophyta</taxon>
        <taxon>Pinopsida</taxon>
        <taxon>Pinidae</taxon>
        <taxon>Conifers I</taxon>
        <taxon>Pinales</taxon>
        <taxon>Pinaceae</taxon>
        <taxon>Picea</taxon>
    </lineage>
</organism>
<gene>
    <name evidence="1" type="ORF">ABT39_MTgene803</name>
</gene>
<name>A0A101M4X2_PICGL</name>
<geneLocation type="mitochondrion" evidence="1"/>
<protein>
    <submittedName>
        <fullName evidence="1">Uncharacterized protein</fullName>
    </submittedName>
</protein>
<dbReference type="AlphaFoldDB" id="A0A101M4X2"/>
<accession>A0A101M4X2</accession>
<reference evidence="1" key="1">
    <citation type="journal article" date="2015" name="Genome Biol. Evol.">
        <title>Organellar Genomes of White Spruce (Picea glauca): Assembly and Annotation.</title>
        <authorList>
            <person name="Jackman S.D."/>
            <person name="Warren R.L."/>
            <person name="Gibb E.A."/>
            <person name="Vandervalk B.P."/>
            <person name="Mohamadi H."/>
            <person name="Chu J."/>
            <person name="Raymond A."/>
            <person name="Pleasance S."/>
            <person name="Coope R."/>
            <person name="Wildung M.R."/>
            <person name="Ritland C.E."/>
            <person name="Bousquet J."/>
            <person name="Jones S.J."/>
            <person name="Bohlmann J."/>
            <person name="Birol I."/>
        </authorList>
    </citation>
    <scope>NUCLEOTIDE SEQUENCE [LARGE SCALE GENOMIC DNA]</scope>
    <source>
        <tissue evidence="1">Flushing bud</tissue>
    </source>
</reference>
<comment type="caution">
    <text evidence="1">The sequence shown here is derived from an EMBL/GenBank/DDBJ whole genome shotgun (WGS) entry which is preliminary data.</text>
</comment>
<keyword evidence="1" id="KW-0496">Mitochondrion</keyword>
<sequence length="51" mass="6121">MREMTNDLRTIPLYGWVMHALEKKHFVTQNYYQVLIGRDDDEMDVFIDGSQ</sequence>
<proteinExistence type="predicted"/>
<evidence type="ECO:0000313" key="1">
    <source>
        <dbReference type="EMBL" id="KUM50957.1"/>
    </source>
</evidence>
<dbReference type="EMBL" id="LKAM01000001">
    <property type="protein sequence ID" value="KUM50957.1"/>
    <property type="molecule type" value="Genomic_DNA"/>
</dbReference>